<evidence type="ECO:0000256" key="3">
    <source>
        <dbReference type="ARBA" id="ARBA00023157"/>
    </source>
</evidence>
<dbReference type="SMART" id="SM00408">
    <property type="entry name" value="IGc2"/>
    <property type="match status" value="4"/>
</dbReference>
<reference evidence="9" key="1">
    <citation type="submission" date="2016-11" db="UniProtKB">
        <authorList>
            <consortium name="WormBaseParasite"/>
        </authorList>
    </citation>
    <scope>IDENTIFICATION</scope>
</reference>
<dbReference type="InterPro" id="IPR003599">
    <property type="entry name" value="Ig_sub"/>
</dbReference>
<feature type="domain" description="Fibronectin type-III" evidence="7">
    <location>
        <begin position="416"/>
        <end position="512"/>
    </location>
</feature>
<sequence length="743" mass="82398">MQRKCVSVLVNKTVCLGRLARGRDLALTIHAVELDDEATYQCSVSQFGKSAVSAPAFGNAVRVVVHVEPSISSPSQSSLEYVSLGLPFRTECAASGVPPPDIQWTKNGRIVSQNGTLAFEKVDTSDQGEYVCLAANSEGKAESSLSLHFSKSAEIDFPLSNKTSIEGSNVSFRCHAQAQPSTIAYVWLYDGKPVKTTEIGLRSEIQEGSFTLSRVRRTDRGWFTCEASNGFGPSSVSTAYLDVHYRPEVKASNRQLYTFAIGSSGVIDCDVNANPPVTVINWSKNGRVLTPSPGTQLQLTNATVEDSGMYSCQAYNAIGSSPFFEIHVVVAAPPSFSKPFPPLVFVRQGTPLVVECHGFGDPPPMVYWVRNHHRISSSNLEIANISHSDHGEYECVLSNSVATVKRKLHLYVQHTRPQPATDIKAVCQDERDLRISFSPGYDGGFHQRFRVYYQERQSGLWSHTKLSEDAFSYLRGLKPFTRYGIYVEAKNEFGSTNSSTAYHSVCATLPVPSRVRVNSMKQLKWEKVEEANAYKVSMKTSSSGVFRDLVEVSEPEYQLDMTMFRGKGDVQFRVRSLMPPFGESENSAPIGFKFDEHGSSAFLLYLVGGGLLFLVAFLLVAYYVKKFSKTKDVESQNYSHYVCGGNAPDYPRKPKALLMSENGLDKKELWMWTSSEEDGTDETDKMDLDCLPDAMAEHPVAQETVVGDMLKAKYIYGNNGTNLDLVDQLRIERLKREFGQSQL</sequence>
<feature type="transmembrane region" description="Helical" evidence="5">
    <location>
        <begin position="602"/>
        <end position="624"/>
    </location>
</feature>
<keyword evidence="8" id="KW-1185">Reference proteome</keyword>
<evidence type="ECO:0000256" key="5">
    <source>
        <dbReference type="SAM" id="Phobius"/>
    </source>
</evidence>
<dbReference type="AlphaFoldDB" id="A0A1I7YVS2"/>
<evidence type="ECO:0000313" key="9">
    <source>
        <dbReference type="WBParaSite" id="L893_g2022.t1"/>
    </source>
</evidence>
<feature type="domain" description="Ig-like" evidence="6">
    <location>
        <begin position="334"/>
        <end position="409"/>
    </location>
</feature>
<dbReference type="InterPro" id="IPR003598">
    <property type="entry name" value="Ig_sub2"/>
</dbReference>
<keyword evidence="1" id="KW-0732">Signal</keyword>
<dbReference type="Pfam" id="PF13927">
    <property type="entry name" value="Ig_3"/>
    <property type="match status" value="4"/>
</dbReference>
<keyword evidence="3" id="KW-1015">Disulfide bond</keyword>
<dbReference type="SUPFAM" id="SSF49265">
    <property type="entry name" value="Fibronectin type III"/>
    <property type="match status" value="1"/>
</dbReference>
<dbReference type="WBParaSite" id="L893_g2022.t1">
    <property type="protein sequence ID" value="L893_g2022.t1"/>
    <property type="gene ID" value="L893_g2022"/>
</dbReference>
<dbReference type="InterPro" id="IPR036116">
    <property type="entry name" value="FN3_sf"/>
</dbReference>
<keyword evidence="2" id="KW-0677">Repeat</keyword>
<feature type="domain" description="Ig-like" evidence="6">
    <location>
        <begin position="69"/>
        <end position="148"/>
    </location>
</feature>
<dbReference type="SUPFAM" id="SSF48726">
    <property type="entry name" value="Immunoglobulin"/>
    <property type="match status" value="4"/>
</dbReference>
<evidence type="ECO:0000256" key="2">
    <source>
        <dbReference type="ARBA" id="ARBA00022737"/>
    </source>
</evidence>
<keyword evidence="5" id="KW-1133">Transmembrane helix</keyword>
<evidence type="ECO:0000256" key="1">
    <source>
        <dbReference type="ARBA" id="ARBA00022729"/>
    </source>
</evidence>
<accession>A0A1I7YVS2</accession>
<name>A0A1I7YVS2_9BILA</name>
<dbReference type="SMART" id="SM00409">
    <property type="entry name" value="IG"/>
    <property type="match status" value="5"/>
</dbReference>
<dbReference type="InterPro" id="IPR007110">
    <property type="entry name" value="Ig-like_dom"/>
</dbReference>
<dbReference type="Gene3D" id="2.60.40.10">
    <property type="entry name" value="Immunoglobulins"/>
    <property type="match status" value="5"/>
</dbReference>
<keyword evidence="5" id="KW-0472">Membrane</keyword>
<protein>
    <submittedName>
        <fullName evidence="9">Down syndrome cell adhesion molecule-like protein Dscam2</fullName>
    </submittedName>
</protein>
<organism evidence="8 9">
    <name type="scientific">Steinernema glaseri</name>
    <dbReference type="NCBI Taxonomy" id="37863"/>
    <lineage>
        <taxon>Eukaryota</taxon>
        <taxon>Metazoa</taxon>
        <taxon>Ecdysozoa</taxon>
        <taxon>Nematoda</taxon>
        <taxon>Chromadorea</taxon>
        <taxon>Rhabditida</taxon>
        <taxon>Tylenchina</taxon>
        <taxon>Panagrolaimomorpha</taxon>
        <taxon>Strongyloidoidea</taxon>
        <taxon>Steinernematidae</taxon>
        <taxon>Steinernema</taxon>
    </lineage>
</organism>
<dbReference type="InterPro" id="IPR003961">
    <property type="entry name" value="FN3_dom"/>
</dbReference>
<dbReference type="PANTHER" id="PTHR12231">
    <property type="entry name" value="CTX-RELATED TYPE I TRANSMEMBRANE PROTEIN"/>
    <property type="match status" value="1"/>
</dbReference>
<dbReference type="PROSITE" id="PS50835">
    <property type="entry name" value="IG_LIKE"/>
    <property type="match status" value="4"/>
</dbReference>
<evidence type="ECO:0000259" key="7">
    <source>
        <dbReference type="PROSITE" id="PS50853"/>
    </source>
</evidence>
<dbReference type="InterPro" id="IPR013783">
    <property type="entry name" value="Ig-like_fold"/>
</dbReference>
<evidence type="ECO:0000256" key="4">
    <source>
        <dbReference type="ARBA" id="ARBA00023319"/>
    </source>
</evidence>
<dbReference type="CDD" id="cd00096">
    <property type="entry name" value="Ig"/>
    <property type="match status" value="1"/>
</dbReference>
<feature type="domain" description="Ig-like" evidence="6">
    <location>
        <begin position="150"/>
        <end position="237"/>
    </location>
</feature>
<evidence type="ECO:0000313" key="8">
    <source>
        <dbReference type="Proteomes" id="UP000095287"/>
    </source>
</evidence>
<dbReference type="CDD" id="cd00063">
    <property type="entry name" value="FN3"/>
    <property type="match status" value="1"/>
</dbReference>
<dbReference type="GO" id="GO:0043005">
    <property type="term" value="C:neuron projection"/>
    <property type="evidence" value="ECO:0007669"/>
    <property type="project" value="TreeGrafter"/>
</dbReference>
<dbReference type="InterPro" id="IPR051170">
    <property type="entry name" value="Neural/epithelial_adhesion"/>
</dbReference>
<evidence type="ECO:0000259" key="6">
    <source>
        <dbReference type="PROSITE" id="PS50835"/>
    </source>
</evidence>
<dbReference type="PANTHER" id="PTHR12231:SF253">
    <property type="entry name" value="DPR-INTERACTING PROTEIN ETA, ISOFORM B-RELATED"/>
    <property type="match status" value="1"/>
</dbReference>
<feature type="domain" description="Ig-like" evidence="6">
    <location>
        <begin position="247"/>
        <end position="331"/>
    </location>
</feature>
<dbReference type="SMART" id="SM00060">
    <property type="entry name" value="FN3"/>
    <property type="match status" value="1"/>
</dbReference>
<keyword evidence="4" id="KW-0393">Immunoglobulin domain</keyword>
<dbReference type="PROSITE" id="PS50853">
    <property type="entry name" value="FN3"/>
    <property type="match status" value="1"/>
</dbReference>
<dbReference type="InterPro" id="IPR036179">
    <property type="entry name" value="Ig-like_dom_sf"/>
</dbReference>
<dbReference type="Proteomes" id="UP000095287">
    <property type="component" value="Unplaced"/>
</dbReference>
<keyword evidence="5" id="KW-0812">Transmembrane</keyword>
<proteinExistence type="predicted"/>